<sequence>MRSRTPDRLCAEAVELARDAAVEAARPQPIGAYLGAVAEGDRLVTHLFESQDPGYRGWRWSVTVARASRAKNVTVDEVALTPGPSSLLAPDWVPWSERLRPGDLGPGDLLPSEPDDPRLEPGYVPDAVEEEATGPVAAPAAAGEPAADEAGPEAAAVTGADAAGAVPDRATIAAVAGELGLTRPRVLSRLGLSEAAERWEEQYGPRTPMAQSAPASCVTCGFLVPVAGSLRRSFGVCGNEFSPADGHVVALDYGCGAHSEAARVPTPPPPPQPVIDHVSPDPL</sequence>
<feature type="region of interest" description="Disordered" evidence="1">
    <location>
        <begin position="259"/>
        <end position="283"/>
    </location>
</feature>
<comment type="caution">
    <text evidence="2">The sequence shown here is derived from an EMBL/GenBank/DDBJ whole genome shotgun (WGS) entry which is preliminary data.</text>
</comment>
<evidence type="ECO:0000256" key="1">
    <source>
        <dbReference type="SAM" id="MobiDB-lite"/>
    </source>
</evidence>
<protein>
    <submittedName>
        <fullName evidence="2">DUF3027 domain-containing protein</fullName>
    </submittedName>
</protein>
<dbReference type="EMBL" id="JBHGBT010000007">
    <property type="protein sequence ID" value="MFB4194630.1"/>
    <property type="molecule type" value="Genomic_DNA"/>
</dbReference>
<proteinExistence type="predicted"/>
<name>A0ABV4ZKH8_9ACTN</name>
<feature type="compositionally biased region" description="Low complexity" evidence="1">
    <location>
        <begin position="133"/>
        <end position="145"/>
    </location>
</feature>
<dbReference type="InterPro" id="IPR021391">
    <property type="entry name" value="DUF3027"/>
</dbReference>
<dbReference type="Proteomes" id="UP001577267">
    <property type="component" value="Unassembled WGS sequence"/>
</dbReference>
<evidence type="ECO:0000313" key="3">
    <source>
        <dbReference type="Proteomes" id="UP001577267"/>
    </source>
</evidence>
<gene>
    <name evidence="2" type="ORF">ACE11A_09740</name>
</gene>
<reference evidence="2 3" key="1">
    <citation type="submission" date="2024-09" db="EMBL/GenBank/DDBJ databases">
        <title>Draft genome sequence of multifaceted antimicrobials producing Streptomyces sp. strain FH1.</title>
        <authorList>
            <person name="Hassan F."/>
            <person name="Ali H."/>
            <person name="Hassan N."/>
            <person name="Nawaz A."/>
        </authorList>
    </citation>
    <scope>NUCLEOTIDE SEQUENCE [LARGE SCALE GENOMIC DNA]</scope>
    <source>
        <strain evidence="2 3">FH1</strain>
    </source>
</reference>
<organism evidence="2 3">
    <name type="scientific">Streptomyces carpaticus</name>
    <dbReference type="NCBI Taxonomy" id="285558"/>
    <lineage>
        <taxon>Bacteria</taxon>
        <taxon>Bacillati</taxon>
        <taxon>Actinomycetota</taxon>
        <taxon>Actinomycetes</taxon>
        <taxon>Kitasatosporales</taxon>
        <taxon>Streptomycetaceae</taxon>
        <taxon>Streptomyces</taxon>
    </lineage>
</organism>
<dbReference type="RefSeq" id="WP_346133211.1">
    <property type="nucleotide sequence ID" value="NZ_BAAATI010000003.1"/>
</dbReference>
<keyword evidence="3" id="KW-1185">Reference proteome</keyword>
<accession>A0ABV4ZKH8</accession>
<evidence type="ECO:0000313" key="2">
    <source>
        <dbReference type="EMBL" id="MFB4194630.1"/>
    </source>
</evidence>
<dbReference type="Pfam" id="PF11228">
    <property type="entry name" value="DUF3027"/>
    <property type="match status" value="1"/>
</dbReference>
<feature type="compositionally biased region" description="Low complexity" evidence="1">
    <location>
        <begin position="102"/>
        <end position="112"/>
    </location>
</feature>
<feature type="region of interest" description="Disordered" evidence="1">
    <location>
        <begin position="99"/>
        <end position="154"/>
    </location>
</feature>